<dbReference type="PANTHER" id="PTHR14152:SF5">
    <property type="entry name" value="U4_U6.U5 TRI-SNRNP-ASSOCIATED PROTEIN 1"/>
    <property type="match status" value="1"/>
</dbReference>
<evidence type="ECO:0000256" key="2">
    <source>
        <dbReference type="ARBA" id="ARBA00006076"/>
    </source>
</evidence>
<sequence>MEEEEEEEQSGWNRVEIDETPVNLVGEDTAILEDEPVINKGMGAALSVAVNKGFLEREVIRTHRITAGMMEIKAQNYSIEDKRYDDLDEKYKKRDRYTGNLSEFKEKVGYKPDVKLEYADESGRQLNEKEAFRQLSHRFHGKGSGKKKTEKRSKKLEEAQLMLKMSTTDTPLNTVALLKEKQQQEKTPYILLTGNKGFTQTMVKPKT</sequence>
<dbReference type="InterPro" id="IPR005011">
    <property type="entry name" value="SNU66/SART1"/>
</dbReference>
<accession>A0A9D4KVK6</accession>
<evidence type="ECO:0000256" key="3">
    <source>
        <dbReference type="ARBA" id="ARBA00023242"/>
    </source>
</evidence>
<comment type="subcellular location">
    <subcellularLocation>
        <location evidence="1">Nucleus</location>
    </subcellularLocation>
</comment>
<dbReference type="GO" id="GO:0046540">
    <property type="term" value="C:U4/U6 x U5 tri-snRNP complex"/>
    <property type="evidence" value="ECO:0007669"/>
    <property type="project" value="TreeGrafter"/>
</dbReference>
<comment type="similarity">
    <text evidence="2">Belongs to the SNU66/SART1 family.</text>
</comment>
<dbReference type="GO" id="GO:0000481">
    <property type="term" value="P:maturation of 5S rRNA"/>
    <property type="evidence" value="ECO:0007669"/>
    <property type="project" value="TreeGrafter"/>
</dbReference>
<dbReference type="GO" id="GO:0045292">
    <property type="term" value="P:mRNA cis splicing, via spliceosome"/>
    <property type="evidence" value="ECO:0007669"/>
    <property type="project" value="TreeGrafter"/>
</dbReference>
<keyword evidence="3" id="KW-0539">Nucleus</keyword>
<dbReference type="EMBL" id="JAIWYP010000003">
    <property type="protein sequence ID" value="KAH3845982.1"/>
    <property type="molecule type" value="Genomic_DNA"/>
</dbReference>
<protein>
    <recommendedName>
        <fullName evidence="6">U4/U6.U5 tri-snRNP-associated protein 1</fullName>
    </recommendedName>
</protein>
<dbReference type="Proteomes" id="UP000828390">
    <property type="component" value="Unassembled WGS sequence"/>
</dbReference>
<comment type="caution">
    <text evidence="4">The sequence shown here is derived from an EMBL/GenBank/DDBJ whole genome shotgun (WGS) entry which is preliminary data.</text>
</comment>
<gene>
    <name evidence="4" type="ORF">DPMN_088277</name>
</gene>
<organism evidence="4 5">
    <name type="scientific">Dreissena polymorpha</name>
    <name type="common">Zebra mussel</name>
    <name type="synonym">Mytilus polymorpha</name>
    <dbReference type="NCBI Taxonomy" id="45954"/>
    <lineage>
        <taxon>Eukaryota</taxon>
        <taxon>Metazoa</taxon>
        <taxon>Spiralia</taxon>
        <taxon>Lophotrochozoa</taxon>
        <taxon>Mollusca</taxon>
        <taxon>Bivalvia</taxon>
        <taxon>Autobranchia</taxon>
        <taxon>Heteroconchia</taxon>
        <taxon>Euheterodonta</taxon>
        <taxon>Imparidentia</taxon>
        <taxon>Neoheterodontei</taxon>
        <taxon>Myida</taxon>
        <taxon>Dreissenoidea</taxon>
        <taxon>Dreissenidae</taxon>
        <taxon>Dreissena</taxon>
    </lineage>
</organism>
<proteinExistence type="inferred from homology"/>
<dbReference type="Pfam" id="PF03343">
    <property type="entry name" value="SART-1"/>
    <property type="match status" value="1"/>
</dbReference>
<evidence type="ECO:0000313" key="5">
    <source>
        <dbReference type="Proteomes" id="UP000828390"/>
    </source>
</evidence>
<evidence type="ECO:0000313" key="4">
    <source>
        <dbReference type="EMBL" id="KAH3845982.1"/>
    </source>
</evidence>
<dbReference type="OrthoDB" id="5583at2759"/>
<evidence type="ECO:0008006" key="6">
    <source>
        <dbReference type="Google" id="ProtNLM"/>
    </source>
</evidence>
<reference evidence="4" key="1">
    <citation type="journal article" date="2019" name="bioRxiv">
        <title>The Genome of the Zebra Mussel, Dreissena polymorpha: A Resource for Invasive Species Research.</title>
        <authorList>
            <person name="McCartney M.A."/>
            <person name="Auch B."/>
            <person name="Kono T."/>
            <person name="Mallez S."/>
            <person name="Zhang Y."/>
            <person name="Obille A."/>
            <person name="Becker A."/>
            <person name="Abrahante J.E."/>
            <person name="Garbe J."/>
            <person name="Badalamenti J.P."/>
            <person name="Herman A."/>
            <person name="Mangelson H."/>
            <person name="Liachko I."/>
            <person name="Sullivan S."/>
            <person name="Sone E.D."/>
            <person name="Koren S."/>
            <person name="Silverstein K.A.T."/>
            <person name="Beckman K.B."/>
            <person name="Gohl D.M."/>
        </authorList>
    </citation>
    <scope>NUCLEOTIDE SEQUENCE</scope>
    <source>
        <strain evidence="4">Duluth1</strain>
        <tissue evidence="4">Whole animal</tissue>
    </source>
</reference>
<dbReference type="PANTHER" id="PTHR14152">
    <property type="entry name" value="SQUAMOUS CELL CARCINOMA ANTIGEN RECOGNISED BY CYTOTOXIC T LYMPHOCYTES"/>
    <property type="match status" value="1"/>
</dbReference>
<dbReference type="AlphaFoldDB" id="A0A9D4KVK6"/>
<keyword evidence="5" id="KW-1185">Reference proteome</keyword>
<evidence type="ECO:0000256" key="1">
    <source>
        <dbReference type="ARBA" id="ARBA00004123"/>
    </source>
</evidence>
<name>A0A9D4KVK6_DREPO</name>
<reference evidence="4" key="2">
    <citation type="submission" date="2020-11" db="EMBL/GenBank/DDBJ databases">
        <authorList>
            <person name="McCartney M.A."/>
            <person name="Auch B."/>
            <person name="Kono T."/>
            <person name="Mallez S."/>
            <person name="Becker A."/>
            <person name="Gohl D.M."/>
            <person name="Silverstein K.A.T."/>
            <person name="Koren S."/>
            <person name="Bechman K.B."/>
            <person name="Herman A."/>
            <person name="Abrahante J.E."/>
            <person name="Garbe J."/>
        </authorList>
    </citation>
    <scope>NUCLEOTIDE SEQUENCE</scope>
    <source>
        <strain evidence="4">Duluth1</strain>
        <tissue evidence="4">Whole animal</tissue>
    </source>
</reference>